<sequence>MLYFYIDLLLAVSEQTDPSQPVQEVEASDQQD</sequence>
<reference evidence="2" key="1">
    <citation type="submission" date="2016-11" db="EMBL/GenBank/DDBJ databases">
        <authorList>
            <person name="Varghese N."/>
            <person name="Submissions S."/>
        </authorList>
    </citation>
    <scope>NUCLEOTIDE SEQUENCE [LARGE SCALE GENOMIC DNA]</scope>
    <source>
        <strain evidence="2">CGMCC 1.8995</strain>
    </source>
</reference>
<keyword evidence="2" id="KW-1185">Reference proteome</keyword>
<organism evidence="1 2">
    <name type="scientific">Marisediminitalea aggregata</name>
    <dbReference type="NCBI Taxonomy" id="634436"/>
    <lineage>
        <taxon>Bacteria</taxon>
        <taxon>Pseudomonadati</taxon>
        <taxon>Pseudomonadota</taxon>
        <taxon>Gammaproteobacteria</taxon>
        <taxon>Alteromonadales</taxon>
        <taxon>Alteromonadaceae</taxon>
        <taxon>Marisediminitalea</taxon>
    </lineage>
</organism>
<proteinExistence type="predicted"/>
<dbReference type="STRING" id="634436.SAMN05216361_3224"/>
<dbReference type="Proteomes" id="UP000184520">
    <property type="component" value="Unassembled WGS sequence"/>
</dbReference>
<protein>
    <submittedName>
        <fullName evidence="1">Uncharacterized protein</fullName>
    </submittedName>
</protein>
<evidence type="ECO:0000313" key="2">
    <source>
        <dbReference type="Proteomes" id="UP000184520"/>
    </source>
</evidence>
<name>A0A1M5NGJ2_9ALTE</name>
<dbReference type="EMBL" id="FQWD01000005">
    <property type="protein sequence ID" value="SHG88577.1"/>
    <property type="molecule type" value="Genomic_DNA"/>
</dbReference>
<gene>
    <name evidence="1" type="ORF">SAMN05216361_3224</name>
</gene>
<dbReference type="AlphaFoldDB" id="A0A1M5NGJ2"/>
<evidence type="ECO:0000313" key="1">
    <source>
        <dbReference type="EMBL" id="SHG88577.1"/>
    </source>
</evidence>
<accession>A0A1M5NGJ2</accession>